<dbReference type="InterPro" id="IPR004000">
    <property type="entry name" value="Actin"/>
</dbReference>
<dbReference type="InterPro" id="IPR043129">
    <property type="entry name" value="ATPase_NBD"/>
</dbReference>
<dbReference type="RefSeq" id="XP_002741746.2">
    <property type="nucleotide sequence ID" value="XM_002741700.2"/>
</dbReference>
<gene>
    <name evidence="2" type="primary">LOC100370090</name>
</gene>
<sequence>MPIRPTPYENTSSLSIYLSGGVTLTPGFAERLQAELVKLFPKTLVIQVCYVAEDYDAEMRKCSEDVGLCTASVDLEPYDLPDKNKSIYLSGGVTLTPGFAERLQAELVKLFPKTLVIQVHAAAERYHSAYLGACILASLNAFTNMCISREEYTKRGPACVSKWEIR</sequence>
<dbReference type="SUPFAM" id="SSF53067">
    <property type="entry name" value="Actin-like ATPase domain"/>
    <property type="match status" value="2"/>
</dbReference>
<proteinExistence type="predicted"/>
<accession>A0ABM0H0Y2</accession>
<dbReference type="Gene3D" id="3.30.420.40">
    <property type="match status" value="3"/>
</dbReference>
<dbReference type="GeneID" id="100370090"/>
<evidence type="ECO:0000313" key="1">
    <source>
        <dbReference type="Proteomes" id="UP000694865"/>
    </source>
</evidence>
<dbReference type="Proteomes" id="UP000694865">
    <property type="component" value="Unplaced"/>
</dbReference>
<evidence type="ECO:0000313" key="2">
    <source>
        <dbReference type="RefSeq" id="XP_002741746.2"/>
    </source>
</evidence>
<dbReference type="Pfam" id="PF00022">
    <property type="entry name" value="Actin"/>
    <property type="match status" value="1"/>
</dbReference>
<protein>
    <submittedName>
        <fullName evidence="2">Actin-like</fullName>
    </submittedName>
</protein>
<dbReference type="PANTHER" id="PTHR11937">
    <property type="entry name" value="ACTIN"/>
    <property type="match status" value="1"/>
</dbReference>
<name>A0ABM0H0Y2_SACKO</name>
<organism evidence="1 2">
    <name type="scientific">Saccoglossus kowalevskii</name>
    <name type="common">Acorn worm</name>
    <dbReference type="NCBI Taxonomy" id="10224"/>
    <lineage>
        <taxon>Eukaryota</taxon>
        <taxon>Metazoa</taxon>
        <taxon>Hemichordata</taxon>
        <taxon>Enteropneusta</taxon>
        <taxon>Harrimaniidae</taxon>
        <taxon>Saccoglossus</taxon>
    </lineage>
</organism>
<keyword evidence="1" id="KW-1185">Reference proteome</keyword>
<reference evidence="2" key="1">
    <citation type="submission" date="2025-08" db="UniProtKB">
        <authorList>
            <consortium name="RefSeq"/>
        </authorList>
    </citation>
    <scope>IDENTIFICATION</scope>
    <source>
        <tissue evidence="2">Testes</tissue>
    </source>
</reference>